<evidence type="ECO:0000259" key="1">
    <source>
        <dbReference type="PROSITE" id="PS50093"/>
    </source>
</evidence>
<feature type="domain" description="PKD" evidence="1">
    <location>
        <begin position="451"/>
        <end position="521"/>
    </location>
</feature>
<dbReference type="Gene3D" id="2.60.120.200">
    <property type="match status" value="4"/>
</dbReference>
<dbReference type="CDD" id="cd14948">
    <property type="entry name" value="BACON"/>
    <property type="match status" value="1"/>
</dbReference>
<dbReference type="Gene3D" id="2.20.100.10">
    <property type="entry name" value="Thrombospondin type-1 (TSP1) repeat"/>
    <property type="match status" value="1"/>
</dbReference>
<dbReference type="InterPro" id="IPR000601">
    <property type="entry name" value="PKD_dom"/>
</dbReference>
<dbReference type="InterPro" id="IPR035986">
    <property type="entry name" value="PKD_dom_sf"/>
</dbReference>
<reference evidence="3" key="1">
    <citation type="submission" date="2012-11" db="EMBL/GenBank/DDBJ databases">
        <authorList>
            <person name="Lucero-Rivera Y.E."/>
            <person name="Tovar-Ramirez D."/>
        </authorList>
    </citation>
    <scope>NUCLEOTIDE SEQUENCE [LARGE SCALE GENOMIC DNA]</scope>
    <source>
        <strain evidence="3">Araruama</strain>
    </source>
</reference>
<proteinExistence type="predicted"/>
<name>A0A1V1P8B8_9BACT</name>
<dbReference type="PANTHER" id="PTHR47635">
    <property type="entry name" value="CUB DOMAIN-CONTAINING PROTEIN"/>
    <property type="match status" value="1"/>
</dbReference>
<dbReference type="Proteomes" id="UP000189670">
    <property type="component" value="Unassembled WGS sequence"/>
</dbReference>
<dbReference type="InterPro" id="IPR024361">
    <property type="entry name" value="BACON"/>
</dbReference>
<protein>
    <recommendedName>
        <fullName evidence="1">PKD domain-containing protein</fullName>
    </recommendedName>
</protein>
<dbReference type="Pfam" id="PF13529">
    <property type="entry name" value="Peptidase_C39_2"/>
    <property type="match status" value="1"/>
</dbReference>
<dbReference type="EMBL" id="ATBP01000343">
    <property type="protein sequence ID" value="ETR70945.1"/>
    <property type="molecule type" value="Genomic_DNA"/>
</dbReference>
<dbReference type="InterPro" id="IPR022409">
    <property type="entry name" value="PKD/Chitinase_dom"/>
</dbReference>
<dbReference type="InterPro" id="IPR013320">
    <property type="entry name" value="ConA-like_dom_sf"/>
</dbReference>
<dbReference type="InterPro" id="IPR039564">
    <property type="entry name" value="Peptidase_C39-like"/>
</dbReference>
<dbReference type="PANTHER" id="PTHR47635:SF2">
    <property type="entry name" value="LAMG-LIKE JELLYROLL FOLD DOMAIN-CONTAINING PROTEIN"/>
    <property type="match status" value="1"/>
</dbReference>
<dbReference type="SMART" id="SM00089">
    <property type="entry name" value="PKD"/>
    <property type="match status" value="2"/>
</dbReference>
<dbReference type="Pfam" id="PF19030">
    <property type="entry name" value="TSP1_ADAMTS"/>
    <property type="match status" value="1"/>
</dbReference>
<evidence type="ECO:0000313" key="2">
    <source>
        <dbReference type="EMBL" id="ETR70945.1"/>
    </source>
</evidence>
<evidence type="ECO:0000313" key="3">
    <source>
        <dbReference type="Proteomes" id="UP000189670"/>
    </source>
</evidence>
<dbReference type="Pfam" id="PF18911">
    <property type="entry name" value="PKD_4"/>
    <property type="match status" value="1"/>
</dbReference>
<dbReference type="PROSITE" id="PS50093">
    <property type="entry name" value="PKD"/>
    <property type="match status" value="1"/>
</dbReference>
<dbReference type="Pfam" id="PF13385">
    <property type="entry name" value="Laminin_G_3"/>
    <property type="match status" value="3"/>
</dbReference>
<dbReference type="InterPro" id="IPR036383">
    <property type="entry name" value="TSP1_rpt_sf"/>
</dbReference>
<comment type="caution">
    <text evidence="2">The sequence shown here is derived from an EMBL/GenBank/DDBJ whole genome shotgun (WGS) entry which is preliminary data.</text>
</comment>
<dbReference type="InterPro" id="IPR000884">
    <property type="entry name" value="TSP1_rpt"/>
</dbReference>
<dbReference type="SUPFAM" id="SSF82895">
    <property type="entry name" value="TSP-1 type 1 repeat"/>
    <property type="match status" value="1"/>
</dbReference>
<dbReference type="PROSITE" id="PS50092">
    <property type="entry name" value="TSP1"/>
    <property type="match status" value="2"/>
</dbReference>
<dbReference type="Gene3D" id="3.90.70.10">
    <property type="entry name" value="Cysteine proteinases"/>
    <property type="match status" value="1"/>
</dbReference>
<accession>A0A1V1P8B8</accession>
<dbReference type="SUPFAM" id="SSF49899">
    <property type="entry name" value="Concanavalin A-like lectins/glucanases"/>
    <property type="match status" value="4"/>
</dbReference>
<dbReference type="CDD" id="cd00146">
    <property type="entry name" value="PKD"/>
    <property type="match status" value="1"/>
</dbReference>
<gene>
    <name evidence="2" type="ORF">OMM_02862</name>
</gene>
<sequence>MFSILSAFILTNEASAKIGCNFYVTINGVKHNLVEGWKFWHASNVGNGFYKVSISLSNQPSSYAILLISPTGDIYNVKTNQSTQQNSFTFDVGKDLSIDKYKFRIITQYIPDDPNKCESPEFWIGPLPSVNLWISSSKPLTIGETATVKWNVTGGITNLSFGGWTGNIRLQWYQNGSAKSNLAQIPVSNGSYSFTVPSSINNSSIPGSGFQIAGVNAESGTSIPGGHVYDFSEYFEIKQKITYSWQPDDWTSCNAPGNCGTGVQELIYKCVNSNDNNVSNSYCSGSPQTKTKSCNEDSGCVYQWKYGNWGNCSETCGWGTRTRDAFCRDQFGNTVSNYNCSGSPKTSDECNETYGCKPPVANISSIYPSSSFVNETISFSGYGSDPDGGSIISYKWRSSIDGQLSTQSSFTKSNLSIGNHIIYFQVQDDEKEWSTSAVKNITISQKKCPSPEANFISNKLTGELPLEVQFTDQSIALQNENIISWEWDFGDGSTSLQQNPSHIYNSNGIYTVKLTITNSCGQNHFEIKENLITVNDSLSEINLPVPFKAQYPPGTTSVNSDGHTIFDTVTCGQTSCAMIFAYYNKTIPTGQDIKDIIDWLHVNVDGQDINNYNGTVTDIDILKKLAIEYAGFKDSNFHKNWTFSQLENELRNGYPVIVAVRIGMSGNSEIMGHFMVLRGFDEQNIYVNDPGKTLGENNIYSKTEFLSSWGTQNNACVTIHSEFPLGGGTEQPNNSDNIDLDKGLVAYYPFNGNANDESGNGNDGTVYGATLTKDKFGNDESAFIFDGVDDYIEKESPNQDLNIGNQSWSFSVWIQSQSTAGHSIVSRYECGWDCGNQGGKGAEALYEIGINKDGFAYFGFRDDNSNNPSIVSDKIVSDNNWHHIAYILDRASSILIIFIDGKINQEISVNSMTSVTDSGSPFEIGRVFRQNWASPSSYFNGKIDEIRIYNRALSENDIIKLYGEPDLEDGLIAYYPFNGDTKDKHGSNDLLNEGADFIADQGFNGCYKFERNESDYMYISDSNQSDLDITGDITISAWVKLNQLPVMHNGTLPIVTKWEAESERRSFYWEFIGSNGNDLRFVYSDNGEQADHITGTDTNTNNIIEQKDIGEWVHLVVTASVSTKNISFYKNSIKLSTINNFTDASSIYNGEANFEIGTYGHGSQFFDGLIDEVKVFNRTLSEVEILKLYEEQKLSDLQNGLVAYYQFNGNADDESGNGNHGTAYGGLTYVDGVVDQAGNFDGVDDFIEITPSSDVSAIGDFAISVWTYVNEWKVQPYNYGYDRQYIFDGHAHSKSDINCFNRPGFCLIYDERSNNEEIHNVIRYEAGSVLEQNTKISIKGEWHHHLFMRIGDIDYTYFDGQLLNSTYDRDVKRNVPFNLQHNWFIGTFSGNNPNCSSIIDGFNYSFVGLIDEMRIYNRALSEAEIKALYNLQQSSTLSVIPSSQEIPSISGSKTFTVTSNQTWTATTTSPWLTIQTNNNTITANYEANTGEARTGIITVTAEGSSISPQTVEVRQVSGIVDLEDGLVAYYPFNRNANDESGNENHGTVYGASLAEDRFGIADSSYSFDGTDDYVQIDEFENFFSNDFTVSLWVNFHSFNDKDYPHILYLENCNFILHGMGPVYEQYGEKI</sequence>
<dbReference type="SUPFAM" id="SSF49299">
    <property type="entry name" value="PKD domain"/>
    <property type="match status" value="2"/>
</dbReference>
<dbReference type="Gene3D" id="2.60.40.10">
    <property type="entry name" value="Immunoglobulins"/>
    <property type="match status" value="3"/>
</dbReference>
<dbReference type="FunFam" id="2.60.40.10:FF:000270">
    <property type="entry name" value="Cell surface protein"/>
    <property type="match status" value="1"/>
</dbReference>
<dbReference type="InterPro" id="IPR013783">
    <property type="entry name" value="Ig-like_fold"/>
</dbReference>
<organism evidence="2 3">
    <name type="scientific">Candidatus Magnetoglobus multicellularis str. Araruama</name>
    <dbReference type="NCBI Taxonomy" id="890399"/>
    <lineage>
        <taxon>Bacteria</taxon>
        <taxon>Pseudomonadati</taxon>
        <taxon>Thermodesulfobacteriota</taxon>
        <taxon>Desulfobacteria</taxon>
        <taxon>Desulfobacterales</taxon>
        <taxon>Desulfobacteraceae</taxon>
        <taxon>Candidatus Magnetoglobus</taxon>
    </lineage>
</organism>